<evidence type="ECO:0000313" key="7">
    <source>
        <dbReference type="EMBL" id="UQA90889.1"/>
    </source>
</evidence>
<dbReference type="SUPFAM" id="SSF103473">
    <property type="entry name" value="MFS general substrate transporter"/>
    <property type="match status" value="1"/>
</dbReference>
<feature type="transmembrane region" description="Helical" evidence="5">
    <location>
        <begin position="352"/>
        <end position="370"/>
    </location>
</feature>
<dbReference type="CDD" id="cd17393">
    <property type="entry name" value="MFS_MosC_like"/>
    <property type="match status" value="1"/>
</dbReference>
<dbReference type="EMBL" id="CP086322">
    <property type="protein sequence ID" value="UQA90889.1"/>
    <property type="molecule type" value="Genomic_DNA"/>
</dbReference>
<evidence type="ECO:0000256" key="2">
    <source>
        <dbReference type="ARBA" id="ARBA00022692"/>
    </source>
</evidence>
<feature type="transmembrane region" description="Helical" evidence="5">
    <location>
        <begin position="376"/>
        <end position="400"/>
    </location>
</feature>
<dbReference type="InterPro" id="IPR051788">
    <property type="entry name" value="MFS_Transporter"/>
</dbReference>
<keyword evidence="4 5" id="KW-0472">Membrane</keyword>
<keyword evidence="3 5" id="KW-1133">Transmembrane helix</keyword>
<name>A0ABY4LZG2_9ACTN</name>
<proteinExistence type="predicted"/>
<feature type="transmembrane region" description="Helical" evidence="5">
    <location>
        <begin position="54"/>
        <end position="73"/>
    </location>
</feature>
<keyword evidence="8" id="KW-1185">Reference proteome</keyword>
<evidence type="ECO:0000313" key="8">
    <source>
        <dbReference type="Proteomes" id="UP000830115"/>
    </source>
</evidence>
<reference evidence="7" key="1">
    <citation type="submission" date="2021-10" db="EMBL/GenBank/DDBJ databases">
        <title>Streptomyces nigrumlapis sp.nov.,an antimicrobial producing actinobacterium isolated from Black Gobi rocks.</title>
        <authorList>
            <person name="Wen Y."/>
            <person name="Zhang W."/>
            <person name="Liu X.G."/>
        </authorList>
    </citation>
    <scope>NUCLEOTIDE SEQUENCE</scope>
    <source>
        <strain evidence="7">ST13-2-2</strain>
    </source>
</reference>
<gene>
    <name evidence="7" type="ORF">K9S39_02455</name>
</gene>
<evidence type="ECO:0000256" key="5">
    <source>
        <dbReference type="SAM" id="Phobius"/>
    </source>
</evidence>
<feature type="transmembrane region" description="Helical" evidence="5">
    <location>
        <begin position="173"/>
        <end position="194"/>
    </location>
</feature>
<protein>
    <submittedName>
        <fullName evidence="7">MFS transporter</fullName>
    </submittedName>
</protein>
<dbReference type="Pfam" id="PF07690">
    <property type="entry name" value="MFS_1"/>
    <property type="match status" value="1"/>
</dbReference>
<feature type="transmembrane region" description="Helical" evidence="5">
    <location>
        <begin position="141"/>
        <end position="161"/>
    </location>
</feature>
<dbReference type="InterPro" id="IPR011701">
    <property type="entry name" value="MFS"/>
</dbReference>
<evidence type="ECO:0000256" key="4">
    <source>
        <dbReference type="ARBA" id="ARBA00023136"/>
    </source>
</evidence>
<keyword evidence="2 5" id="KW-0812">Transmembrane</keyword>
<sequence length="421" mass="43193">MNRSPRSLRAGPDGSLRSGRPATFAYFALNGFLMGMWIVHIPAIEHRAGVSHAMLGWLLLLLGAGAFAGMQLVGPLTDRSGARTVVPVSAALCSAALVLPGLATNVWTLGAALLVLGFGNGCLDVSMNAHAVQVERRYRRPVMSAFHATFSIGGVLAALAGARALSWGWSPPVTLGAVALLGLAVAGAGALALLRPEDAHGVLPADSAHTATAGAAERTARRQTPRRIWILATLALALMLCEGVANDWSVLHLRDHLEAPAATAALAYGAFATAMTVGRLLTDRVAGRFGPVAVLRYGASVAALGLTVAALSPWIPLALIGWTVFGTGLSGCIPQLFSAAGHTDQTAAGANVSRVAGLGYLGMLAGPAIIGPLTHFIPLSLTFFLPVTLCAVAACTAGILRSQRDAPTPREAGAARPTEKA</sequence>
<comment type="subcellular location">
    <subcellularLocation>
        <location evidence="1">Cell membrane</location>
        <topology evidence="1">Multi-pass membrane protein</topology>
    </subcellularLocation>
</comment>
<feature type="transmembrane region" description="Helical" evidence="5">
    <location>
        <begin position="294"/>
        <end position="314"/>
    </location>
</feature>
<evidence type="ECO:0000259" key="6">
    <source>
        <dbReference type="PROSITE" id="PS50850"/>
    </source>
</evidence>
<dbReference type="PANTHER" id="PTHR23514:SF13">
    <property type="entry name" value="INNER MEMBRANE PROTEIN YBJJ"/>
    <property type="match status" value="1"/>
</dbReference>
<dbReference type="InterPro" id="IPR020846">
    <property type="entry name" value="MFS_dom"/>
</dbReference>
<organism evidence="7 8">
    <name type="scientific">Streptomyces halobius</name>
    <dbReference type="NCBI Taxonomy" id="2879846"/>
    <lineage>
        <taxon>Bacteria</taxon>
        <taxon>Bacillati</taxon>
        <taxon>Actinomycetota</taxon>
        <taxon>Actinomycetes</taxon>
        <taxon>Kitasatosporales</taxon>
        <taxon>Streptomycetaceae</taxon>
        <taxon>Streptomyces</taxon>
    </lineage>
</organism>
<dbReference type="PROSITE" id="PS50850">
    <property type="entry name" value="MFS"/>
    <property type="match status" value="1"/>
</dbReference>
<feature type="transmembrane region" description="Helical" evidence="5">
    <location>
        <begin position="265"/>
        <end position="282"/>
    </location>
</feature>
<evidence type="ECO:0000256" key="1">
    <source>
        <dbReference type="ARBA" id="ARBA00004651"/>
    </source>
</evidence>
<dbReference type="Proteomes" id="UP000830115">
    <property type="component" value="Chromosome"/>
</dbReference>
<feature type="transmembrane region" description="Helical" evidence="5">
    <location>
        <begin position="21"/>
        <end position="42"/>
    </location>
</feature>
<dbReference type="InterPro" id="IPR036259">
    <property type="entry name" value="MFS_trans_sf"/>
</dbReference>
<feature type="domain" description="Major facilitator superfamily (MFS) profile" evidence="6">
    <location>
        <begin position="19"/>
        <end position="405"/>
    </location>
</feature>
<feature type="transmembrane region" description="Helical" evidence="5">
    <location>
        <begin position="320"/>
        <end position="340"/>
    </location>
</feature>
<evidence type="ECO:0000256" key="3">
    <source>
        <dbReference type="ARBA" id="ARBA00022989"/>
    </source>
</evidence>
<dbReference type="RefSeq" id="WP_248861656.1">
    <property type="nucleotide sequence ID" value="NZ_CP086322.1"/>
</dbReference>
<feature type="transmembrane region" description="Helical" evidence="5">
    <location>
        <begin position="228"/>
        <end position="245"/>
    </location>
</feature>
<dbReference type="PANTHER" id="PTHR23514">
    <property type="entry name" value="BYPASS OF STOP CODON PROTEIN 6"/>
    <property type="match status" value="1"/>
</dbReference>
<dbReference type="Gene3D" id="1.20.1250.20">
    <property type="entry name" value="MFS general substrate transporter like domains"/>
    <property type="match status" value="2"/>
</dbReference>
<accession>A0ABY4LZG2</accession>